<dbReference type="Proteomes" id="UP000030645">
    <property type="component" value="Unassembled WGS sequence"/>
</dbReference>
<gene>
    <name evidence="1" type="ORF">L484_014333</name>
</gene>
<protein>
    <submittedName>
        <fullName evidence="1">Uncharacterized protein</fullName>
    </submittedName>
</protein>
<proteinExistence type="predicted"/>
<name>W9S9T5_9ROSA</name>
<keyword evidence="2" id="KW-1185">Reference proteome</keyword>
<organism evidence="1 2">
    <name type="scientific">Morus notabilis</name>
    <dbReference type="NCBI Taxonomy" id="981085"/>
    <lineage>
        <taxon>Eukaryota</taxon>
        <taxon>Viridiplantae</taxon>
        <taxon>Streptophyta</taxon>
        <taxon>Embryophyta</taxon>
        <taxon>Tracheophyta</taxon>
        <taxon>Spermatophyta</taxon>
        <taxon>Magnoliopsida</taxon>
        <taxon>eudicotyledons</taxon>
        <taxon>Gunneridae</taxon>
        <taxon>Pentapetalae</taxon>
        <taxon>rosids</taxon>
        <taxon>fabids</taxon>
        <taxon>Rosales</taxon>
        <taxon>Moraceae</taxon>
        <taxon>Moreae</taxon>
        <taxon>Morus</taxon>
    </lineage>
</organism>
<reference evidence="2" key="1">
    <citation type="submission" date="2013-01" db="EMBL/GenBank/DDBJ databases">
        <title>Draft Genome Sequence of a Mulberry Tree, Morus notabilis C.K. Schneid.</title>
        <authorList>
            <person name="He N."/>
            <person name="Zhao S."/>
        </authorList>
    </citation>
    <scope>NUCLEOTIDE SEQUENCE</scope>
</reference>
<evidence type="ECO:0000313" key="1">
    <source>
        <dbReference type="EMBL" id="EXB95360.1"/>
    </source>
</evidence>
<dbReference type="EMBL" id="KE345201">
    <property type="protein sequence ID" value="EXB95360.1"/>
    <property type="molecule type" value="Genomic_DNA"/>
</dbReference>
<sequence length="96" mass="11295">MDLVLVWRRQIDLHIMVLIRDGCGWARRRVGREVGGGWRSSEWSWAASEKASRRRVSTVRMEMLGLEIDLTIDLWKLKVLKGFFRRRTFAAPPQIN</sequence>
<evidence type="ECO:0000313" key="2">
    <source>
        <dbReference type="Proteomes" id="UP000030645"/>
    </source>
</evidence>
<dbReference type="AlphaFoldDB" id="W9S9T5"/>
<accession>W9S9T5</accession>